<evidence type="ECO:0000313" key="9">
    <source>
        <dbReference type="Proteomes" id="UP001500840"/>
    </source>
</evidence>
<feature type="transmembrane region" description="Helical" evidence="6">
    <location>
        <begin position="23"/>
        <end position="44"/>
    </location>
</feature>
<dbReference type="RefSeq" id="WP_345328375.1">
    <property type="nucleotide sequence ID" value="NZ_BAABGA010000120.1"/>
</dbReference>
<evidence type="ECO:0000259" key="7">
    <source>
        <dbReference type="SMART" id="SM00900"/>
    </source>
</evidence>
<evidence type="ECO:0000313" key="8">
    <source>
        <dbReference type="EMBL" id="GAA4472830.1"/>
    </source>
</evidence>
<dbReference type="PANTHER" id="PTHR36118">
    <property type="entry name" value="ION-TRANSLOCATING OXIDOREDUCTASE COMPLEX SUBUNIT G"/>
    <property type="match status" value="1"/>
</dbReference>
<keyword evidence="6" id="KW-0812">Transmembrane</keyword>
<evidence type="ECO:0000256" key="6">
    <source>
        <dbReference type="SAM" id="Phobius"/>
    </source>
</evidence>
<sequence length="240" mass="25754">MKTSLPTDPTLTGSASMPAPQTAAIYGVVLSVGIVCSLATVTVYQLTLPRILRNQVAMRHDAILAVLPDMVSVIPFKFDQAGGRFQPAATDTADSNLVFAGFGPSGELVGLAIETEGMGYQDTIRLMYGYSPHEQAIIGIRVLESRETPGLGDRIETDANFLSHFRRLDVSLDSTSNQLAHPIEFVKSGNKSNPWQIDGITGATISSRATAAMIGDSAADWIPRVYPRLADFTATPLESR</sequence>
<keyword evidence="9" id="KW-1185">Reference proteome</keyword>
<keyword evidence="6" id="KW-0472">Membrane</keyword>
<evidence type="ECO:0000256" key="1">
    <source>
        <dbReference type="ARBA" id="ARBA00022448"/>
    </source>
</evidence>
<evidence type="ECO:0000256" key="4">
    <source>
        <dbReference type="ARBA" id="ARBA00022643"/>
    </source>
</evidence>
<name>A0ABP8NTB6_9BACT</name>
<evidence type="ECO:0000256" key="3">
    <source>
        <dbReference type="ARBA" id="ARBA00022630"/>
    </source>
</evidence>
<evidence type="ECO:0000256" key="2">
    <source>
        <dbReference type="ARBA" id="ARBA00022553"/>
    </source>
</evidence>
<dbReference type="Proteomes" id="UP001500840">
    <property type="component" value="Unassembled WGS sequence"/>
</dbReference>
<comment type="caution">
    <text evidence="8">The sequence shown here is derived from an EMBL/GenBank/DDBJ whole genome shotgun (WGS) entry which is preliminary data.</text>
</comment>
<keyword evidence="5" id="KW-0249">Electron transport</keyword>
<dbReference type="Pfam" id="PF04205">
    <property type="entry name" value="FMN_bind"/>
    <property type="match status" value="1"/>
</dbReference>
<feature type="domain" description="FMN-binding" evidence="7">
    <location>
        <begin position="119"/>
        <end position="221"/>
    </location>
</feature>
<dbReference type="PANTHER" id="PTHR36118:SF1">
    <property type="entry name" value="ION-TRANSLOCATING OXIDOREDUCTASE COMPLEX SUBUNIT G"/>
    <property type="match status" value="1"/>
</dbReference>
<protein>
    <submittedName>
        <fullName evidence="8">RnfABCDGE type electron transport complex subunit G</fullName>
    </submittedName>
</protein>
<gene>
    <name evidence="8" type="ORF">GCM10023156_69970</name>
</gene>
<reference evidence="9" key="1">
    <citation type="journal article" date="2019" name="Int. J. Syst. Evol. Microbiol.">
        <title>The Global Catalogue of Microorganisms (GCM) 10K type strain sequencing project: providing services to taxonomists for standard genome sequencing and annotation.</title>
        <authorList>
            <consortium name="The Broad Institute Genomics Platform"/>
            <consortium name="The Broad Institute Genome Sequencing Center for Infectious Disease"/>
            <person name="Wu L."/>
            <person name="Ma J."/>
        </authorList>
    </citation>
    <scope>NUCLEOTIDE SEQUENCE [LARGE SCALE GENOMIC DNA]</scope>
    <source>
        <strain evidence="9">JCM 17759</strain>
    </source>
</reference>
<keyword evidence="2" id="KW-0597">Phosphoprotein</keyword>
<keyword evidence="4" id="KW-0288">FMN</keyword>
<keyword evidence="6" id="KW-1133">Transmembrane helix</keyword>
<proteinExistence type="predicted"/>
<dbReference type="InterPro" id="IPR007329">
    <property type="entry name" value="FMN-bd"/>
</dbReference>
<dbReference type="SMART" id="SM00900">
    <property type="entry name" value="FMN_bind"/>
    <property type="match status" value="1"/>
</dbReference>
<dbReference type="EMBL" id="BAABGA010000120">
    <property type="protein sequence ID" value="GAA4472830.1"/>
    <property type="molecule type" value="Genomic_DNA"/>
</dbReference>
<keyword evidence="1" id="KW-0813">Transport</keyword>
<evidence type="ECO:0000256" key="5">
    <source>
        <dbReference type="ARBA" id="ARBA00022982"/>
    </source>
</evidence>
<dbReference type="InterPro" id="IPR010209">
    <property type="entry name" value="Ion_transpt_RnfG/RsxG"/>
</dbReference>
<organism evidence="8 9">
    <name type="scientific">Novipirellula rosea</name>
    <dbReference type="NCBI Taxonomy" id="1031540"/>
    <lineage>
        <taxon>Bacteria</taxon>
        <taxon>Pseudomonadati</taxon>
        <taxon>Planctomycetota</taxon>
        <taxon>Planctomycetia</taxon>
        <taxon>Pirellulales</taxon>
        <taxon>Pirellulaceae</taxon>
        <taxon>Novipirellula</taxon>
    </lineage>
</organism>
<keyword evidence="3" id="KW-0285">Flavoprotein</keyword>
<accession>A0ABP8NTB6</accession>